<feature type="domain" description="J" evidence="3">
    <location>
        <begin position="17"/>
        <end position="84"/>
    </location>
</feature>
<reference evidence="5" key="1">
    <citation type="journal article" date="2014" name="Genome Biol.">
        <title>Genome analysis of a major urban malaria vector mosquito, Anopheles stephensi.</title>
        <authorList>
            <person name="Jiang X."/>
            <person name="Peery A."/>
            <person name="Hall A.B."/>
            <person name="Sharma A."/>
            <person name="Chen X.G."/>
            <person name="Waterhouse R.M."/>
            <person name="Komissarov A."/>
            <person name="Riehle M.M."/>
            <person name="Shouche Y."/>
            <person name="Sharakhova M.V."/>
            <person name="Lawson D."/>
            <person name="Pakpour N."/>
            <person name="Arensburger P."/>
            <person name="Davidson V.L."/>
            <person name="Eiglmeier K."/>
            <person name="Emrich S."/>
            <person name="George P."/>
            <person name="Kennedy R.C."/>
            <person name="Mane S.P."/>
            <person name="Maslen G."/>
            <person name="Oringanje C."/>
            <person name="Qi Y."/>
            <person name="Settlage R."/>
            <person name="Tojo M."/>
            <person name="Tubio J.M."/>
            <person name="Unger M.F."/>
            <person name="Wang B."/>
            <person name="Vernick K.D."/>
            <person name="Ribeiro J.M."/>
            <person name="James A.A."/>
            <person name="Michel K."/>
            <person name="Riehle M.A."/>
            <person name="Luckhart S."/>
            <person name="Sharakhov I.V."/>
            <person name="Tu Z."/>
        </authorList>
    </citation>
    <scope>NUCLEOTIDE SEQUENCE [LARGE SCALE GENOMIC DNA]</scope>
    <source>
        <strain evidence="5">Indian</strain>
    </source>
</reference>
<dbReference type="SMART" id="SM00271">
    <property type="entry name" value="DnaJ"/>
    <property type="match status" value="2"/>
</dbReference>
<dbReference type="Gene3D" id="1.10.287.110">
    <property type="entry name" value="DnaJ domain"/>
    <property type="match status" value="2"/>
</dbReference>
<dbReference type="PROSITE" id="PS50076">
    <property type="entry name" value="DNAJ_2"/>
    <property type="match status" value="2"/>
</dbReference>
<reference evidence="4" key="2">
    <citation type="submission" date="2020-05" db="UniProtKB">
        <authorList>
            <consortium name="EnsemblMetazoa"/>
        </authorList>
    </citation>
    <scope>IDENTIFICATION</scope>
    <source>
        <strain evidence="4">Indian</strain>
    </source>
</reference>
<feature type="region of interest" description="Disordered" evidence="2">
    <location>
        <begin position="471"/>
        <end position="522"/>
    </location>
</feature>
<dbReference type="InterPro" id="IPR001623">
    <property type="entry name" value="DnaJ_domain"/>
</dbReference>
<dbReference type="PANTHER" id="PTHR44144:SF1">
    <property type="entry name" value="DNAJ HOMOLOG SUBFAMILY C MEMBER 9"/>
    <property type="match status" value="1"/>
</dbReference>
<feature type="domain" description="J" evidence="3">
    <location>
        <begin position="251"/>
        <end position="318"/>
    </location>
</feature>
<dbReference type="CDD" id="cd06257">
    <property type="entry name" value="DnaJ"/>
    <property type="match status" value="2"/>
</dbReference>
<feature type="compositionally biased region" description="Acidic residues" evidence="2">
    <location>
        <begin position="475"/>
        <end position="484"/>
    </location>
</feature>
<evidence type="ECO:0000256" key="2">
    <source>
        <dbReference type="SAM" id="MobiDB-lite"/>
    </source>
</evidence>
<dbReference type="VEuPathDB" id="VectorBase:ASTE008004"/>
<evidence type="ECO:0000256" key="1">
    <source>
        <dbReference type="ARBA" id="ARBA00022553"/>
    </source>
</evidence>
<dbReference type="InterPro" id="IPR036869">
    <property type="entry name" value="J_dom_sf"/>
</dbReference>
<evidence type="ECO:0000313" key="4">
    <source>
        <dbReference type="EnsemblMetazoa" id="ASTEI05944-PA"/>
    </source>
</evidence>
<dbReference type="Pfam" id="PF23302">
    <property type="entry name" value="HTH_DNAJC9"/>
    <property type="match status" value="2"/>
</dbReference>
<organism evidence="4 5">
    <name type="scientific">Anopheles stephensi</name>
    <name type="common">Indo-Pakistan malaria mosquito</name>
    <dbReference type="NCBI Taxonomy" id="30069"/>
    <lineage>
        <taxon>Eukaryota</taxon>
        <taxon>Metazoa</taxon>
        <taxon>Ecdysozoa</taxon>
        <taxon>Arthropoda</taxon>
        <taxon>Hexapoda</taxon>
        <taxon>Insecta</taxon>
        <taxon>Pterygota</taxon>
        <taxon>Neoptera</taxon>
        <taxon>Endopterygota</taxon>
        <taxon>Diptera</taxon>
        <taxon>Nematocera</taxon>
        <taxon>Culicoidea</taxon>
        <taxon>Culicidae</taxon>
        <taxon>Anophelinae</taxon>
        <taxon>Anopheles</taxon>
    </lineage>
</organism>
<proteinExistence type="predicted"/>
<dbReference type="Pfam" id="PF00226">
    <property type="entry name" value="DnaJ"/>
    <property type="match status" value="2"/>
</dbReference>
<dbReference type="InterPro" id="IPR056453">
    <property type="entry name" value="HTH_DNAJC9"/>
</dbReference>
<name>A0A182YBV8_ANOST</name>
<protein>
    <recommendedName>
        <fullName evidence="3">J domain-containing protein</fullName>
    </recommendedName>
</protein>
<dbReference type="VEuPathDB" id="VectorBase:ASTEI20_038739"/>
<dbReference type="PANTHER" id="PTHR44144">
    <property type="entry name" value="DNAJ HOMOLOG SUBFAMILY C MEMBER 9"/>
    <property type="match status" value="1"/>
</dbReference>
<dbReference type="PRINTS" id="PR00625">
    <property type="entry name" value="JDOMAIN"/>
</dbReference>
<accession>A0A182YBV8</accession>
<dbReference type="VEuPathDB" id="VectorBase:ASTEI05944"/>
<dbReference type="EnsemblMetazoa" id="ASTEI05944-RA">
    <property type="protein sequence ID" value="ASTEI05944-PA"/>
    <property type="gene ID" value="ASTEI05944"/>
</dbReference>
<dbReference type="VEuPathDB" id="VectorBase:ASTEI20_044812"/>
<sequence>MSIQTLEKCEKYFGTKDIYKLFGIEKSETIPDIRKAYYRLLLQDHPDAASESEKPVAIEKAKLLATLYNILGDPDALAQYNEHGVIDAETEAAVNGKYNGLFRKPVMAEDIDIYHECYKGSRKERADIKEDYLKGKGCITYMMKHLQFINCEDEPRLIAIVQAMIDSKEVPEYETFTKEPAEKRNRRHKRLAREAAMAQQLRKKDQRGLDRATYEQKLVTERQAAFVEMINSMEARYQDAQKETEYYGTRNIYELFGVEKNASVQEIKKAYYRLSLQTHPDRVPEGDKKEATEKFKMLSKLYTILSDKDSRAIYDERGVVDDDDDARTNWMDRWQQFFKPLTTEDIQNYQASYTGSETERNDIKRAYLGKKGCINYMMQTVPFMTCEDEPRIAKIVQEMIDQKEVPEYAIFTKEPKEKRRRRHGKYAREAKLAKEIVRQQESTASLEQQIALKRKSAFSSLIESLEAKYGSGKDEADDLFELDEEPPKKRKMQRKQSASAAKPAAKKKAAAAASGRKTRSSK</sequence>
<dbReference type="InterPro" id="IPR052594">
    <property type="entry name" value="J_domain-containing_protein"/>
</dbReference>
<dbReference type="AlphaFoldDB" id="A0A182YBV8"/>
<dbReference type="Proteomes" id="UP000076408">
    <property type="component" value="Unassembled WGS sequence"/>
</dbReference>
<evidence type="ECO:0000313" key="5">
    <source>
        <dbReference type="Proteomes" id="UP000076408"/>
    </source>
</evidence>
<dbReference type="GO" id="GO:0005634">
    <property type="term" value="C:nucleus"/>
    <property type="evidence" value="ECO:0007669"/>
    <property type="project" value="TreeGrafter"/>
</dbReference>
<evidence type="ECO:0000259" key="3">
    <source>
        <dbReference type="PROSITE" id="PS50076"/>
    </source>
</evidence>
<dbReference type="GO" id="GO:0031072">
    <property type="term" value="F:heat shock protein binding"/>
    <property type="evidence" value="ECO:0007669"/>
    <property type="project" value="TreeGrafter"/>
</dbReference>
<dbReference type="FunFam" id="1.10.287.110:FF:000035">
    <property type="entry name" value="DnaJ homolog subfamily C member 9"/>
    <property type="match status" value="1"/>
</dbReference>
<dbReference type="STRING" id="30069.A0A182YBV8"/>
<keyword evidence="5" id="KW-1185">Reference proteome</keyword>
<dbReference type="GO" id="GO:0005737">
    <property type="term" value="C:cytoplasm"/>
    <property type="evidence" value="ECO:0007669"/>
    <property type="project" value="TreeGrafter"/>
</dbReference>
<keyword evidence="1" id="KW-0597">Phosphoprotein</keyword>
<dbReference type="SUPFAM" id="SSF46565">
    <property type="entry name" value="Chaperone J-domain"/>
    <property type="match status" value="2"/>
</dbReference>